<dbReference type="InterPro" id="IPR001810">
    <property type="entry name" value="F-box_dom"/>
</dbReference>
<keyword evidence="3" id="KW-1185">Reference proteome</keyword>
<dbReference type="Gene3D" id="1.20.1280.50">
    <property type="match status" value="1"/>
</dbReference>
<dbReference type="EMBL" id="JACEIK010002110">
    <property type="protein sequence ID" value="MCD9559190.1"/>
    <property type="molecule type" value="Genomic_DNA"/>
</dbReference>
<accession>A0ABS8UM76</accession>
<organism evidence="2 3">
    <name type="scientific">Datura stramonium</name>
    <name type="common">Jimsonweed</name>
    <name type="synonym">Common thornapple</name>
    <dbReference type="NCBI Taxonomy" id="4076"/>
    <lineage>
        <taxon>Eukaryota</taxon>
        <taxon>Viridiplantae</taxon>
        <taxon>Streptophyta</taxon>
        <taxon>Embryophyta</taxon>
        <taxon>Tracheophyta</taxon>
        <taxon>Spermatophyta</taxon>
        <taxon>Magnoliopsida</taxon>
        <taxon>eudicotyledons</taxon>
        <taxon>Gunneridae</taxon>
        <taxon>Pentapetalae</taxon>
        <taxon>asterids</taxon>
        <taxon>lamiids</taxon>
        <taxon>Solanales</taxon>
        <taxon>Solanaceae</taxon>
        <taxon>Solanoideae</taxon>
        <taxon>Datureae</taxon>
        <taxon>Datura</taxon>
    </lineage>
</organism>
<dbReference type="Proteomes" id="UP000823775">
    <property type="component" value="Unassembled WGS sequence"/>
</dbReference>
<evidence type="ECO:0000313" key="3">
    <source>
        <dbReference type="Proteomes" id="UP000823775"/>
    </source>
</evidence>
<name>A0ABS8UM76_DATST</name>
<evidence type="ECO:0000313" key="2">
    <source>
        <dbReference type="EMBL" id="MCD9559190.1"/>
    </source>
</evidence>
<sequence length="142" mass="16038">MKQMGETLATGSIRDHNLIHLPSPSSRVSIEMEDTSPATQNCSASITDLDMDALVHCASYLNLQDLSNMAISCKYLQRAAYSDSIWQSLFRQQWSPLVHTAFSSHINHKAYLARRTDLLQFKFIDPVVLDFPTEAKPHEICI</sequence>
<proteinExistence type="predicted"/>
<evidence type="ECO:0000259" key="1">
    <source>
        <dbReference type="Pfam" id="PF12937"/>
    </source>
</evidence>
<feature type="domain" description="F-box" evidence="1">
    <location>
        <begin position="54"/>
        <end position="91"/>
    </location>
</feature>
<comment type="caution">
    <text evidence="2">The sequence shown here is derived from an EMBL/GenBank/DDBJ whole genome shotgun (WGS) entry which is preliminary data.</text>
</comment>
<protein>
    <recommendedName>
        <fullName evidence="1">F-box domain-containing protein</fullName>
    </recommendedName>
</protein>
<dbReference type="InterPro" id="IPR036047">
    <property type="entry name" value="F-box-like_dom_sf"/>
</dbReference>
<reference evidence="2 3" key="1">
    <citation type="journal article" date="2021" name="BMC Genomics">
        <title>Datura genome reveals duplications of psychoactive alkaloid biosynthetic genes and high mutation rate following tissue culture.</title>
        <authorList>
            <person name="Rajewski A."/>
            <person name="Carter-House D."/>
            <person name="Stajich J."/>
            <person name="Litt A."/>
        </authorList>
    </citation>
    <scope>NUCLEOTIDE SEQUENCE [LARGE SCALE GENOMIC DNA]</scope>
    <source>
        <strain evidence="2">AR-01</strain>
    </source>
</reference>
<dbReference type="Pfam" id="PF12937">
    <property type="entry name" value="F-box-like"/>
    <property type="match status" value="1"/>
</dbReference>
<dbReference type="SUPFAM" id="SSF81383">
    <property type="entry name" value="F-box domain"/>
    <property type="match status" value="1"/>
</dbReference>
<gene>
    <name evidence="2" type="ORF">HAX54_017044</name>
</gene>